<dbReference type="InterPro" id="IPR009081">
    <property type="entry name" value="PP-bd_ACP"/>
</dbReference>
<keyword evidence="3" id="KW-1185">Reference proteome</keyword>
<evidence type="ECO:0000259" key="1">
    <source>
        <dbReference type="PROSITE" id="PS50075"/>
    </source>
</evidence>
<dbReference type="Pfam" id="PF00550">
    <property type="entry name" value="PP-binding"/>
    <property type="match status" value="1"/>
</dbReference>
<evidence type="ECO:0000313" key="2">
    <source>
        <dbReference type="EMBL" id="ASP27913.1"/>
    </source>
</evidence>
<reference evidence="2 3" key="1">
    <citation type="submission" date="2017-07" db="EMBL/GenBank/DDBJ databases">
        <title>Complete genome sequence of Spiroplasma corruscae EC-1 (DSM 19793).</title>
        <authorList>
            <person name="Tsai Y.-M."/>
            <person name="Lo W.-S."/>
            <person name="Kuo C.-H."/>
        </authorList>
    </citation>
    <scope>NUCLEOTIDE SEQUENCE [LARGE SCALE GENOMIC DNA]</scope>
    <source>
        <strain evidence="2 3">EC-1</strain>
    </source>
</reference>
<protein>
    <submittedName>
        <fullName evidence="2">Putative acyl carrier protein</fullName>
    </submittedName>
</protein>
<organism evidence="2 3">
    <name type="scientific">Spiroplasma corruscae</name>
    <dbReference type="NCBI Taxonomy" id="216934"/>
    <lineage>
        <taxon>Bacteria</taxon>
        <taxon>Bacillati</taxon>
        <taxon>Mycoplasmatota</taxon>
        <taxon>Mollicutes</taxon>
        <taxon>Entomoplasmatales</taxon>
        <taxon>Spiroplasmataceae</taxon>
        <taxon>Spiroplasma</taxon>
    </lineage>
</organism>
<sequence>MNYYEEIKNALVKKGAKGSISKDTTFKSMEIDSLDLMDMIISLENKLDIAIPDDDLVSLKNINDVLNVIEKLKNE</sequence>
<dbReference type="PROSITE" id="PS50075">
    <property type="entry name" value="CARRIER"/>
    <property type="match status" value="1"/>
</dbReference>
<dbReference type="OrthoDB" id="400913at2"/>
<dbReference type="AlphaFoldDB" id="A0A222ENP8"/>
<proteinExistence type="predicted"/>
<feature type="domain" description="Carrier" evidence="1">
    <location>
        <begin position="1"/>
        <end position="73"/>
    </location>
</feature>
<dbReference type="Gene3D" id="1.10.1200.10">
    <property type="entry name" value="ACP-like"/>
    <property type="match status" value="1"/>
</dbReference>
<evidence type="ECO:0000313" key="3">
    <source>
        <dbReference type="Proteomes" id="UP000203229"/>
    </source>
</evidence>
<gene>
    <name evidence="2" type="ORF">SCORR_v1c01380</name>
</gene>
<dbReference type="InterPro" id="IPR036736">
    <property type="entry name" value="ACP-like_sf"/>
</dbReference>
<dbReference type="SUPFAM" id="SSF47336">
    <property type="entry name" value="ACP-like"/>
    <property type="match status" value="1"/>
</dbReference>
<dbReference type="RefSeq" id="WP_094048180.1">
    <property type="nucleotide sequence ID" value="NZ_CP022535.1"/>
</dbReference>
<dbReference type="EMBL" id="CP022535">
    <property type="protein sequence ID" value="ASP27913.1"/>
    <property type="molecule type" value="Genomic_DNA"/>
</dbReference>
<dbReference type="KEGG" id="scou:SCORR_v1c01380"/>
<name>A0A222ENP8_9MOLU</name>
<accession>A0A222ENP8</accession>
<dbReference type="Proteomes" id="UP000203229">
    <property type="component" value="Chromosome"/>
</dbReference>